<dbReference type="Proteomes" id="UP000184111">
    <property type="component" value="Unassembled WGS sequence"/>
</dbReference>
<dbReference type="InterPro" id="IPR013517">
    <property type="entry name" value="FG-GAP"/>
</dbReference>
<dbReference type="Gene3D" id="2.115.10.10">
    <property type="entry name" value="Tachylectin 2"/>
    <property type="match status" value="2"/>
</dbReference>
<accession>A0A1M6X260</accession>
<feature type="region of interest" description="Disordered" evidence="2">
    <location>
        <begin position="44"/>
        <end position="87"/>
    </location>
</feature>
<dbReference type="EMBL" id="FRBI01000002">
    <property type="protein sequence ID" value="SHL00112.1"/>
    <property type="molecule type" value="Genomic_DNA"/>
</dbReference>
<keyword evidence="5" id="KW-1185">Reference proteome</keyword>
<proteinExistence type="predicted"/>
<keyword evidence="1 3" id="KW-0732">Signal</keyword>
<evidence type="ECO:0000256" key="1">
    <source>
        <dbReference type="ARBA" id="ARBA00022729"/>
    </source>
</evidence>
<feature type="signal peptide" evidence="3">
    <location>
        <begin position="1"/>
        <end position="34"/>
    </location>
</feature>
<dbReference type="AlphaFoldDB" id="A0A1M6X260"/>
<evidence type="ECO:0000256" key="2">
    <source>
        <dbReference type="SAM" id="MobiDB-lite"/>
    </source>
</evidence>
<evidence type="ECO:0000313" key="5">
    <source>
        <dbReference type="Proteomes" id="UP000184111"/>
    </source>
</evidence>
<gene>
    <name evidence="4" type="ORF">SAMN05216499_102288</name>
</gene>
<dbReference type="STRING" id="310782.SAMN05216499_102288"/>
<dbReference type="SUPFAM" id="SSF69318">
    <property type="entry name" value="Integrin alpha N-terminal domain"/>
    <property type="match status" value="2"/>
</dbReference>
<dbReference type="PANTHER" id="PTHR44103">
    <property type="entry name" value="PROPROTEIN CONVERTASE P"/>
    <property type="match status" value="1"/>
</dbReference>
<organism evidence="4 5">
    <name type="scientific">Actinacidiphila paucisporea</name>
    <dbReference type="NCBI Taxonomy" id="310782"/>
    <lineage>
        <taxon>Bacteria</taxon>
        <taxon>Bacillati</taxon>
        <taxon>Actinomycetota</taxon>
        <taxon>Actinomycetes</taxon>
        <taxon>Kitasatosporales</taxon>
        <taxon>Streptomycetaceae</taxon>
        <taxon>Actinacidiphila</taxon>
    </lineage>
</organism>
<dbReference type="InterPro" id="IPR028994">
    <property type="entry name" value="Integrin_alpha_N"/>
</dbReference>
<evidence type="ECO:0000313" key="4">
    <source>
        <dbReference type="EMBL" id="SHL00112.1"/>
    </source>
</evidence>
<reference evidence="4 5" key="1">
    <citation type="submission" date="2016-11" db="EMBL/GenBank/DDBJ databases">
        <authorList>
            <person name="Jaros S."/>
            <person name="Januszkiewicz K."/>
            <person name="Wedrychowicz H."/>
        </authorList>
    </citation>
    <scope>NUCLEOTIDE SEQUENCE [LARGE SCALE GENOMIC DNA]</scope>
    <source>
        <strain evidence="4 5">CGMCC 4.2025</strain>
    </source>
</reference>
<name>A0A1M6X260_9ACTN</name>
<dbReference type="Pfam" id="PF13517">
    <property type="entry name" value="FG-GAP_3"/>
    <property type="match status" value="2"/>
</dbReference>
<evidence type="ECO:0000256" key="3">
    <source>
        <dbReference type="SAM" id="SignalP"/>
    </source>
</evidence>
<protein>
    <submittedName>
        <fullName evidence="4">Repeat domain-containing protein</fullName>
    </submittedName>
</protein>
<sequence>MGGFVSETHPVQPKGRRRLVAACTAGILSLGAFALGTGAQAAEPGAHRGIQRPTVTTGQLPHLVGQKATGRTKSRLAPSPAAAPPRYDVDGDGIGDLLYRTPDDNWYSDDSQASQDAELGAGSEKFVDVLTPGDLDASAGPEILATTSTGSLELFSPANFPNYASWTGTGWNVYNKLVSVDDVTGDGRADIIARTFSGQLYLYQGTGNPSAPFAARLLIGPGWGAYDQLTSPGDIDGDGVSDLVARDSSGVLYRYKGTGSAARPFGARSTVGSGWNAYNQLIGVGASNGSRGVLLARTAGGALYQYTPNGTGGFTARALFGSGWNIADVTAGTGGVPFWGKKELIGETPNGSLFWYGVNNTGGFYARQAASGPGDWAGEFTMTFANALTSSGLPTFLDHYGNGLYNVDQEYALISNGWSSYNLIAGPGDLSGDGKGDLLGRDTSGNLYLFRGYGDGLRLAGRQLVGAGWGAYNAVVGSGDFSGDGRADIVARTGDGTLYLYKGTGNASAPFAPRVKIGTGWGQYTQLVSPGDMDGDGRADLLAVTSAGTAYRYSSTGTGQFKARATVGTGWNAYKKLF</sequence>
<dbReference type="PANTHER" id="PTHR44103:SF1">
    <property type="entry name" value="PROPROTEIN CONVERTASE P"/>
    <property type="match status" value="1"/>
</dbReference>
<feature type="chain" id="PRO_5038456815" evidence="3">
    <location>
        <begin position="35"/>
        <end position="578"/>
    </location>
</feature>